<keyword evidence="4" id="KW-0472">Membrane</keyword>
<dbReference type="EMBL" id="FNRM01000005">
    <property type="protein sequence ID" value="SEA66069.1"/>
    <property type="molecule type" value="Genomic_DNA"/>
</dbReference>
<evidence type="ECO:0000256" key="4">
    <source>
        <dbReference type="SAM" id="Phobius"/>
    </source>
</evidence>
<keyword evidence="4" id="KW-0812">Transmembrane</keyword>
<feature type="transmembrane region" description="Helical" evidence="4">
    <location>
        <begin position="153"/>
        <end position="177"/>
    </location>
</feature>
<dbReference type="GO" id="GO:0000155">
    <property type="term" value="F:phosphorelay sensor kinase activity"/>
    <property type="evidence" value="ECO:0007669"/>
    <property type="project" value="InterPro"/>
</dbReference>
<organism evidence="7 8">
    <name type="scientific">Alkalimonas amylolytica</name>
    <dbReference type="NCBI Taxonomy" id="152573"/>
    <lineage>
        <taxon>Bacteria</taxon>
        <taxon>Pseudomonadati</taxon>
        <taxon>Pseudomonadota</taxon>
        <taxon>Gammaproteobacteria</taxon>
        <taxon>Alkalimonas</taxon>
    </lineage>
</organism>
<dbReference type="InterPro" id="IPR003594">
    <property type="entry name" value="HATPase_dom"/>
</dbReference>
<evidence type="ECO:0000313" key="7">
    <source>
        <dbReference type="EMBL" id="SEA66069.1"/>
    </source>
</evidence>
<dbReference type="OrthoDB" id="9797605at2"/>
<keyword evidence="4" id="KW-1133">Transmembrane helix</keyword>
<evidence type="ECO:0000259" key="5">
    <source>
        <dbReference type="Pfam" id="PF02518"/>
    </source>
</evidence>
<dbReference type="GO" id="GO:0016020">
    <property type="term" value="C:membrane"/>
    <property type="evidence" value="ECO:0007669"/>
    <property type="project" value="InterPro"/>
</dbReference>
<dbReference type="PANTHER" id="PTHR24421:SF59">
    <property type="entry name" value="OXYGEN SENSOR HISTIDINE KINASE NREB"/>
    <property type="match status" value="1"/>
</dbReference>
<dbReference type="InterPro" id="IPR036890">
    <property type="entry name" value="HATPase_C_sf"/>
</dbReference>
<feature type="domain" description="Signal transduction histidine kinase subgroup 3 dimerisation and phosphoacceptor" evidence="6">
    <location>
        <begin position="254"/>
        <end position="314"/>
    </location>
</feature>
<dbReference type="Pfam" id="PF02518">
    <property type="entry name" value="HATPase_c"/>
    <property type="match status" value="1"/>
</dbReference>
<evidence type="ECO:0000256" key="3">
    <source>
        <dbReference type="ARBA" id="ARBA00023012"/>
    </source>
</evidence>
<dbReference type="GO" id="GO:0046983">
    <property type="term" value="F:protein dimerization activity"/>
    <property type="evidence" value="ECO:0007669"/>
    <property type="project" value="InterPro"/>
</dbReference>
<evidence type="ECO:0000256" key="1">
    <source>
        <dbReference type="ARBA" id="ARBA00022679"/>
    </source>
</evidence>
<dbReference type="SUPFAM" id="SSF55874">
    <property type="entry name" value="ATPase domain of HSP90 chaperone/DNA topoisomerase II/histidine kinase"/>
    <property type="match status" value="1"/>
</dbReference>
<evidence type="ECO:0000259" key="6">
    <source>
        <dbReference type="Pfam" id="PF07730"/>
    </source>
</evidence>
<keyword evidence="2 7" id="KW-0418">Kinase</keyword>
<name>A0A1H4D0U4_ALKAM</name>
<feature type="transmembrane region" description="Helical" evidence="4">
    <location>
        <begin position="35"/>
        <end position="52"/>
    </location>
</feature>
<feature type="transmembrane region" description="Helical" evidence="4">
    <location>
        <begin position="89"/>
        <end position="107"/>
    </location>
</feature>
<dbReference type="STRING" id="152573.SAMN04488051_1056"/>
<dbReference type="RefSeq" id="WP_091342633.1">
    <property type="nucleotide sequence ID" value="NZ_FNRM01000005.1"/>
</dbReference>
<feature type="transmembrane region" description="Helical" evidence="4">
    <location>
        <begin position="198"/>
        <end position="223"/>
    </location>
</feature>
<evidence type="ECO:0000313" key="8">
    <source>
        <dbReference type="Proteomes" id="UP000198773"/>
    </source>
</evidence>
<reference evidence="7 8" key="1">
    <citation type="submission" date="2016-10" db="EMBL/GenBank/DDBJ databases">
        <authorList>
            <person name="de Groot N.N."/>
        </authorList>
    </citation>
    <scope>NUCLEOTIDE SEQUENCE [LARGE SCALE GENOMIC DNA]</scope>
    <source>
        <strain evidence="7 8">CGMCC 1.3430</strain>
    </source>
</reference>
<dbReference type="AlphaFoldDB" id="A0A1H4D0U4"/>
<dbReference type="CDD" id="cd16917">
    <property type="entry name" value="HATPase_UhpB-NarQ-NarX-like"/>
    <property type="match status" value="1"/>
</dbReference>
<dbReference type="InterPro" id="IPR050482">
    <property type="entry name" value="Sensor_HK_TwoCompSys"/>
</dbReference>
<feature type="domain" description="Histidine kinase/HSP90-like ATPase" evidence="5">
    <location>
        <begin position="356"/>
        <end position="439"/>
    </location>
</feature>
<dbReference type="PANTHER" id="PTHR24421">
    <property type="entry name" value="NITRATE/NITRITE SENSOR PROTEIN NARX-RELATED"/>
    <property type="match status" value="1"/>
</dbReference>
<dbReference type="Proteomes" id="UP000198773">
    <property type="component" value="Unassembled WGS sequence"/>
</dbReference>
<gene>
    <name evidence="7" type="ORF">SAMN04488051_1056</name>
</gene>
<dbReference type="Pfam" id="PF07730">
    <property type="entry name" value="HisKA_3"/>
    <property type="match status" value="1"/>
</dbReference>
<feature type="transmembrane region" description="Helical" evidence="4">
    <location>
        <begin position="119"/>
        <end position="141"/>
    </location>
</feature>
<dbReference type="Gene3D" id="3.30.565.10">
    <property type="entry name" value="Histidine kinase-like ATPase, C-terminal domain"/>
    <property type="match status" value="1"/>
</dbReference>
<sequence length="444" mass="49314">MASLEALTSHTNKKRAFMSRLAISFATYSRQPKNVFKIIGILACIAIYVAQIQHSSGDRMSNHDLTIGSQGIVNQLLGRLFDESVSYQSPYVMAVIFGVFVACLFFITGRRRPGKLTGALVVLQILIGLLVTNDLLLIVAAQLPFVYALPKALLWMVGQSAGMFLLWGYIFASAYVLPYSWLEPAPFILPEESRLEMGLAIASSLLMFLVWQIFAFCLGYIGVSERTHRDHLTAVNAQLLATQQLLAENARNGERIRIARELHDSLGHHLTALGLHLEIASRQTSDMGIASLQTAKGIARDLLSDVRIAVGRERKELALNLEQSLRTMCAGIPTLQVTFDYSSKYEFSDPVMAHTIFRSIQEAISNTMRHANATKLSVMLRTEENRLKVEIKDNGIGAKDLNAGNGLKGMRERIEACAGRLEIYSEFNKGFTVIFWLLLEGSNE</sequence>
<keyword evidence="1" id="KW-0808">Transferase</keyword>
<dbReference type="Gene3D" id="1.20.5.1930">
    <property type="match status" value="1"/>
</dbReference>
<proteinExistence type="predicted"/>
<dbReference type="InterPro" id="IPR011712">
    <property type="entry name" value="Sig_transdc_His_kin_sub3_dim/P"/>
</dbReference>
<evidence type="ECO:0000256" key="2">
    <source>
        <dbReference type="ARBA" id="ARBA00022777"/>
    </source>
</evidence>
<accession>A0A1H4D0U4</accession>
<keyword evidence="3" id="KW-0902">Two-component regulatory system</keyword>
<keyword evidence="8" id="KW-1185">Reference proteome</keyword>
<protein>
    <submittedName>
        <fullName evidence="7">Signal transduction histidine kinase</fullName>
    </submittedName>
</protein>